<accession>A0AAV4UYN1</accession>
<sequence length="70" mass="7735">MPPPGFGPEACGTKGQRLLGSERWTRKALRLALDSAVEGIIQKQLRNVHKLPKGGTFQSSLHLPDTEWKV</sequence>
<reference evidence="1 2" key="1">
    <citation type="submission" date="2021-06" db="EMBL/GenBank/DDBJ databases">
        <title>Caerostris extrusa draft genome.</title>
        <authorList>
            <person name="Kono N."/>
            <person name="Arakawa K."/>
        </authorList>
    </citation>
    <scope>NUCLEOTIDE SEQUENCE [LARGE SCALE GENOMIC DNA]</scope>
</reference>
<evidence type="ECO:0000313" key="1">
    <source>
        <dbReference type="EMBL" id="GIY62996.1"/>
    </source>
</evidence>
<dbReference type="Proteomes" id="UP001054945">
    <property type="component" value="Unassembled WGS sequence"/>
</dbReference>
<comment type="caution">
    <text evidence="1">The sequence shown here is derived from an EMBL/GenBank/DDBJ whole genome shotgun (WGS) entry which is preliminary data.</text>
</comment>
<name>A0AAV4UYN1_CAEEX</name>
<dbReference type="AlphaFoldDB" id="A0AAV4UYN1"/>
<proteinExistence type="predicted"/>
<organism evidence="1 2">
    <name type="scientific">Caerostris extrusa</name>
    <name type="common">Bark spider</name>
    <name type="synonym">Caerostris bankana</name>
    <dbReference type="NCBI Taxonomy" id="172846"/>
    <lineage>
        <taxon>Eukaryota</taxon>
        <taxon>Metazoa</taxon>
        <taxon>Ecdysozoa</taxon>
        <taxon>Arthropoda</taxon>
        <taxon>Chelicerata</taxon>
        <taxon>Arachnida</taxon>
        <taxon>Araneae</taxon>
        <taxon>Araneomorphae</taxon>
        <taxon>Entelegynae</taxon>
        <taxon>Araneoidea</taxon>
        <taxon>Araneidae</taxon>
        <taxon>Caerostris</taxon>
    </lineage>
</organism>
<gene>
    <name evidence="1" type="ORF">CEXT_281801</name>
</gene>
<evidence type="ECO:0000313" key="2">
    <source>
        <dbReference type="Proteomes" id="UP001054945"/>
    </source>
</evidence>
<dbReference type="EMBL" id="BPLR01013690">
    <property type="protein sequence ID" value="GIY62996.1"/>
    <property type="molecule type" value="Genomic_DNA"/>
</dbReference>
<protein>
    <submittedName>
        <fullName evidence="1">Uncharacterized protein</fullName>
    </submittedName>
</protein>
<keyword evidence="2" id="KW-1185">Reference proteome</keyword>